<sequence>MFPPGTTTSIGAEELYLQRPAPAVARKHRHCMRRFWCIATMNCINASSPLQIKLVLVLVLCVYINTGDGEVRRWF</sequence>
<dbReference type="AlphaFoldDB" id="A0A1Z5RBL3"/>
<keyword evidence="2" id="KW-1185">Reference proteome</keyword>
<reference evidence="2" key="2">
    <citation type="journal article" date="2018" name="Plant J.">
        <title>The Sorghum bicolor reference genome: improved assembly, gene annotations, a transcriptome atlas, and signatures of genome organization.</title>
        <authorList>
            <person name="McCormick R.F."/>
            <person name="Truong S.K."/>
            <person name="Sreedasyam A."/>
            <person name="Jenkins J."/>
            <person name="Shu S."/>
            <person name="Sims D."/>
            <person name="Kennedy M."/>
            <person name="Amirebrahimi M."/>
            <person name="Weers B.D."/>
            <person name="McKinley B."/>
            <person name="Mattison A."/>
            <person name="Morishige D.T."/>
            <person name="Grimwood J."/>
            <person name="Schmutz J."/>
            <person name="Mullet J.E."/>
        </authorList>
    </citation>
    <scope>NUCLEOTIDE SEQUENCE [LARGE SCALE GENOMIC DNA]</scope>
    <source>
        <strain evidence="2">cv. BTx623</strain>
    </source>
</reference>
<name>A0A1Z5RBL3_SORBI</name>
<evidence type="ECO:0000313" key="2">
    <source>
        <dbReference type="Proteomes" id="UP000000768"/>
    </source>
</evidence>
<dbReference type="Proteomes" id="UP000000768">
    <property type="component" value="Chromosome 7"/>
</dbReference>
<protein>
    <submittedName>
        <fullName evidence="1">Uncharacterized protein</fullName>
    </submittedName>
</protein>
<evidence type="ECO:0000313" key="1">
    <source>
        <dbReference type="EMBL" id="OQU80979.1"/>
    </source>
</evidence>
<gene>
    <name evidence="1" type="ORF">SORBI_3007G217350</name>
</gene>
<accession>A0A1Z5RBL3</accession>
<dbReference type="Gramene" id="OQU80979">
    <property type="protein sequence ID" value="OQU80979"/>
    <property type="gene ID" value="SORBI_3007G217350"/>
</dbReference>
<dbReference type="EMBL" id="CM000766">
    <property type="protein sequence ID" value="OQU80979.1"/>
    <property type="molecule type" value="Genomic_DNA"/>
</dbReference>
<reference evidence="1 2" key="1">
    <citation type="journal article" date="2009" name="Nature">
        <title>The Sorghum bicolor genome and the diversification of grasses.</title>
        <authorList>
            <person name="Paterson A.H."/>
            <person name="Bowers J.E."/>
            <person name="Bruggmann R."/>
            <person name="Dubchak I."/>
            <person name="Grimwood J."/>
            <person name="Gundlach H."/>
            <person name="Haberer G."/>
            <person name="Hellsten U."/>
            <person name="Mitros T."/>
            <person name="Poliakov A."/>
            <person name="Schmutz J."/>
            <person name="Spannagl M."/>
            <person name="Tang H."/>
            <person name="Wang X."/>
            <person name="Wicker T."/>
            <person name="Bharti A.K."/>
            <person name="Chapman J."/>
            <person name="Feltus F.A."/>
            <person name="Gowik U."/>
            <person name="Grigoriev I.V."/>
            <person name="Lyons E."/>
            <person name="Maher C.A."/>
            <person name="Martis M."/>
            <person name="Narechania A."/>
            <person name="Otillar R.P."/>
            <person name="Penning B.W."/>
            <person name="Salamov A.A."/>
            <person name="Wang Y."/>
            <person name="Zhang L."/>
            <person name="Carpita N.C."/>
            <person name="Freeling M."/>
            <person name="Gingle A.R."/>
            <person name="Hash C.T."/>
            <person name="Keller B."/>
            <person name="Klein P."/>
            <person name="Kresovich S."/>
            <person name="McCann M.C."/>
            <person name="Ming R."/>
            <person name="Peterson D.G."/>
            <person name="Mehboob-ur-Rahman"/>
            <person name="Ware D."/>
            <person name="Westhoff P."/>
            <person name="Mayer K.F."/>
            <person name="Messing J."/>
            <person name="Rokhsar D.S."/>
        </authorList>
    </citation>
    <scope>NUCLEOTIDE SEQUENCE [LARGE SCALE GENOMIC DNA]</scope>
    <source>
        <strain evidence="2">cv. BTx623</strain>
    </source>
</reference>
<organism evidence="1 2">
    <name type="scientific">Sorghum bicolor</name>
    <name type="common">Sorghum</name>
    <name type="synonym">Sorghum vulgare</name>
    <dbReference type="NCBI Taxonomy" id="4558"/>
    <lineage>
        <taxon>Eukaryota</taxon>
        <taxon>Viridiplantae</taxon>
        <taxon>Streptophyta</taxon>
        <taxon>Embryophyta</taxon>
        <taxon>Tracheophyta</taxon>
        <taxon>Spermatophyta</taxon>
        <taxon>Magnoliopsida</taxon>
        <taxon>Liliopsida</taxon>
        <taxon>Poales</taxon>
        <taxon>Poaceae</taxon>
        <taxon>PACMAD clade</taxon>
        <taxon>Panicoideae</taxon>
        <taxon>Andropogonodae</taxon>
        <taxon>Andropogoneae</taxon>
        <taxon>Sorghinae</taxon>
        <taxon>Sorghum</taxon>
    </lineage>
</organism>
<proteinExistence type="predicted"/>
<dbReference type="InParanoid" id="A0A1Z5RBL3"/>